<keyword evidence="8" id="KW-1185">Reference proteome</keyword>
<feature type="transmembrane region" description="Helical" evidence="5">
    <location>
        <begin position="92"/>
        <end position="110"/>
    </location>
</feature>
<gene>
    <name evidence="7" type="ORF">SAMN04487977_10123</name>
</gene>
<evidence type="ECO:0000313" key="7">
    <source>
        <dbReference type="EMBL" id="SEP65474.1"/>
    </source>
</evidence>
<dbReference type="GO" id="GO:0016020">
    <property type="term" value="C:membrane"/>
    <property type="evidence" value="ECO:0007669"/>
    <property type="project" value="UniProtKB-SubCell"/>
</dbReference>
<keyword evidence="4 5" id="KW-0472">Membrane</keyword>
<feature type="transmembrane region" description="Helical" evidence="5">
    <location>
        <begin position="122"/>
        <end position="144"/>
    </location>
</feature>
<dbReference type="OrthoDB" id="359441at2"/>
<evidence type="ECO:0000259" key="6">
    <source>
        <dbReference type="Pfam" id="PF04893"/>
    </source>
</evidence>
<proteinExistence type="predicted"/>
<accession>A0A1H8ZMD5</accession>
<evidence type="ECO:0000256" key="2">
    <source>
        <dbReference type="ARBA" id="ARBA00022692"/>
    </source>
</evidence>
<evidence type="ECO:0000256" key="5">
    <source>
        <dbReference type="SAM" id="Phobius"/>
    </source>
</evidence>
<name>A0A1H8ZMD5_9SPIR</name>
<dbReference type="EMBL" id="FOFU01000001">
    <property type="protein sequence ID" value="SEP65474.1"/>
    <property type="molecule type" value="Genomic_DNA"/>
</dbReference>
<comment type="subcellular location">
    <subcellularLocation>
        <location evidence="1">Membrane</location>
        <topology evidence="1">Multi-pass membrane protein</topology>
    </subcellularLocation>
</comment>
<evidence type="ECO:0000256" key="3">
    <source>
        <dbReference type="ARBA" id="ARBA00022989"/>
    </source>
</evidence>
<dbReference type="Proteomes" id="UP000182360">
    <property type="component" value="Unassembled WGS sequence"/>
</dbReference>
<evidence type="ECO:0000256" key="1">
    <source>
        <dbReference type="ARBA" id="ARBA00004141"/>
    </source>
</evidence>
<reference evidence="7 8" key="1">
    <citation type="submission" date="2016-10" db="EMBL/GenBank/DDBJ databases">
        <authorList>
            <person name="de Groot N.N."/>
        </authorList>
    </citation>
    <scope>NUCLEOTIDE SEQUENCE [LARGE SCALE GENOMIC DNA]</scope>
    <source>
        <strain evidence="7 8">B25</strain>
    </source>
</reference>
<dbReference type="AlphaFoldDB" id="A0A1H8ZMD5"/>
<dbReference type="InterPro" id="IPR006977">
    <property type="entry name" value="Yip1_dom"/>
</dbReference>
<protein>
    <recommendedName>
        <fullName evidence="6">Yip1 domain-containing protein</fullName>
    </recommendedName>
</protein>
<dbReference type="Pfam" id="PF04893">
    <property type="entry name" value="Yip1"/>
    <property type="match status" value="1"/>
</dbReference>
<dbReference type="RefSeq" id="WP_074639819.1">
    <property type="nucleotide sequence ID" value="NZ_FOFU01000001.1"/>
</dbReference>
<keyword evidence="3 5" id="KW-1133">Transmembrane helix</keyword>
<keyword evidence="2 5" id="KW-0812">Transmembrane</keyword>
<feature type="transmembrane region" description="Helical" evidence="5">
    <location>
        <begin position="150"/>
        <end position="171"/>
    </location>
</feature>
<feature type="domain" description="Yip1" evidence="6">
    <location>
        <begin position="29"/>
        <end position="199"/>
    </location>
</feature>
<organism evidence="7 8">
    <name type="scientific">Treponema bryantii</name>
    <dbReference type="NCBI Taxonomy" id="163"/>
    <lineage>
        <taxon>Bacteria</taxon>
        <taxon>Pseudomonadati</taxon>
        <taxon>Spirochaetota</taxon>
        <taxon>Spirochaetia</taxon>
        <taxon>Spirochaetales</taxon>
        <taxon>Treponemataceae</taxon>
        <taxon>Treponema</taxon>
    </lineage>
</organism>
<evidence type="ECO:0000256" key="4">
    <source>
        <dbReference type="ARBA" id="ARBA00023136"/>
    </source>
</evidence>
<feature type="transmembrane region" description="Helical" evidence="5">
    <location>
        <begin position="51"/>
        <end position="72"/>
    </location>
</feature>
<evidence type="ECO:0000313" key="8">
    <source>
        <dbReference type="Proteomes" id="UP000182360"/>
    </source>
</evidence>
<feature type="transmembrane region" description="Helical" evidence="5">
    <location>
        <begin position="183"/>
        <end position="207"/>
    </location>
</feature>
<sequence length="226" mass="25890">MSYITRKLSKLGKKETYIHFLNTLRYALYVILHPADGYWDLIHAKRGSYSAANFIVIITLLTHVWKLHFASFVVQPNVNWEEVNILMEFAKVLLPLAIFCICNWGVTTLFDGKGHLGDIYMGTAYALTPYVLIQIPIIILSNFVTVEESAFYSVFNSLSFVWIGILIFMAIMMIHSYSFAKTLLFVIFTAAGMLIFIFIMLLFFSMISQGVAYFVSLGREVIFRLN</sequence>